<protein>
    <recommendedName>
        <fullName evidence="4">Methyltransferase family protein</fullName>
    </recommendedName>
</protein>
<evidence type="ECO:0008006" key="4">
    <source>
        <dbReference type="Google" id="ProtNLM"/>
    </source>
</evidence>
<dbReference type="Proteomes" id="UP000185696">
    <property type="component" value="Unassembled WGS sequence"/>
</dbReference>
<evidence type="ECO:0000256" key="1">
    <source>
        <dbReference type="SAM" id="MobiDB-lite"/>
    </source>
</evidence>
<evidence type="ECO:0000313" key="2">
    <source>
        <dbReference type="EMBL" id="OLF12904.1"/>
    </source>
</evidence>
<proteinExistence type="predicted"/>
<organism evidence="2 3">
    <name type="scientific">Actinophytocola xinjiangensis</name>
    <dbReference type="NCBI Taxonomy" id="485602"/>
    <lineage>
        <taxon>Bacteria</taxon>
        <taxon>Bacillati</taxon>
        <taxon>Actinomycetota</taxon>
        <taxon>Actinomycetes</taxon>
        <taxon>Pseudonocardiales</taxon>
        <taxon>Pseudonocardiaceae</taxon>
    </lineage>
</organism>
<accession>A0A7Z0WTF0</accession>
<sequence>MSAIPPRVRWAVDIIAPAGDDHRLELGCGPGAAAALVCARLTTGHLLAVDRSPVAVARTRERNAASVAAGRLTVRQSTIAGLLTPRATDPLPAPEPRVAGPRSADPRATDPRLASPSPARDPSPTPVDTVFAVNVNVFWTTDAVQELSVLHQLLRPGGELFVLYGAAPTGSRSATPVVAAALAANGFGDLTILRNHFRLRSPGHPNTVTCAFLGQKKTAEGARTDRGAGIRAPTGKRRNRCAAMFPLVATAPGESAQPVMISSTSTLYSGQFRTSRNHFRR</sequence>
<reference evidence="2 3" key="1">
    <citation type="submission" date="2016-12" db="EMBL/GenBank/DDBJ databases">
        <title>The draft genome sequence of Actinophytocola xinjiangensis.</title>
        <authorList>
            <person name="Wang W."/>
            <person name="Yuan L."/>
        </authorList>
    </citation>
    <scope>NUCLEOTIDE SEQUENCE [LARGE SCALE GENOMIC DNA]</scope>
    <source>
        <strain evidence="2 3">CGMCC 4.4663</strain>
    </source>
</reference>
<dbReference type="AlphaFoldDB" id="A0A7Z0WTF0"/>
<dbReference type="Gene3D" id="3.40.50.150">
    <property type="entry name" value="Vaccinia Virus protein VP39"/>
    <property type="match status" value="1"/>
</dbReference>
<evidence type="ECO:0000313" key="3">
    <source>
        <dbReference type="Proteomes" id="UP000185696"/>
    </source>
</evidence>
<feature type="region of interest" description="Disordered" evidence="1">
    <location>
        <begin position="83"/>
        <end position="126"/>
    </location>
</feature>
<dbReference type="SUPFAM" id="SSF53335">
    <property type="entry name" value="S-adenosyl-L-methionine-dependent methyltransferases"/>
    <property type="match status" value="1"/>
</dbReference>
<dbReference type="EMBL" id="MSIF01000002">
    <property type="protein sequence ID" value="OLF12904.1"/>
    <property type="molecule type" value="Genomic_DNA"/>
</dbReference>
<dbReference type="InterPro" id="IPR029063">
    <property type="entry name" value="SAM-dependent_MTases_sf"/>
</dbReference>
<dbReference type="RefSeq" id="WP_075131812.1">
    <property type="nucleotide sequence ID" value="NZ_MSIF01000002.1"/>
</dbReference>
<gene>
    <name evidence="2" type="ORF">BLA60_06510</name>
</gene>
<dbReference type="OrthoDB" id="4571118at2"/>
<name>A0A7Z0WTF0_9PSEU</name>
<comment type="caution">
    <text evidence="2">The sequence shown here is derived from an EMBL/GenBank/DDBJ whole genome shotgun (WGS) entry which is preliminary data.</text>
</comment>
<keyword evidence="3" id="KW-1185">Reference proteome</keyword>
<dbReference type="CDD" id="cd02440">
    <property type="entry name" value="AdoMet_MTases"/>
    <property type="match status" value="1"/>
</dbReference>